<evidence type="ECO:0000313" key="2">
    <source>
        <dbReference type="EMBL" id="KAH9378534.1"/>
    </source>
</evidence>
<gene>
    <name evidence="2" type="ORF">HPB48_011592</name>
</gene>
<feature type="compositionally biased region" description="Basic residues" evidence="1">
    <location>
        <begin position="7"/>
        <end position="23"/>
    </location>
</feature>
<dbReference type="EMBL" id="JABSTR010000009">
    <property type="protein sequence ID" value="KAH9378534.1"/>
    <property type="molecule type" value="Genomic_DNA"/>
</dbReference>
<proteinExistence type="predicted"/>
<feature type="region of interest" description="Disordered" evidence="1">
    <location>
        <begin position="1"/>
        <end position="62"/>
    </location>
</feature>
<dbReference type="Proteomes" id="UP000821853">
    <property type="component" value="Unassembled WGS sequence"/>
</dbReference>
<name>A0A9J6GJ68_HAELO</name>
<reference evidence="2 3" key="1">
    <citation type="journal article" date="2020" name="Cell">
        <title>Large-Scale Comparative Analyses of Tick Genomes Elucidate Their Genetic Diversity and Vector Capacities.</title>
        <authorList>
            <consortium name="Tick Genome and Microbiome Consortium (TIGMIC)"/>
            <person name="Jia N."/>
            <person name="Wang J."/>
            <person name="Shi W."/>
            <person name="Du L."/>
            <person name="Sun Y."/>
            <person name="Zhan W."/>
            <person name="Jiang J.F."/>
            <person name="Wang Q."/>
            <person name="Zhang B."/>
            <person name="Ji P."/>
            <person name="Bell-Sakyi L."/>
            <person name="Cui X.M."/>
            <person name="Yuan T.T."/>
            <person name="Jiang B.G."/>
            <person name="Yang W.F."/>
            <person name="Lam T.T."/>
            <person name="Chang Q.C."/>
            <person name="Ding S.J."/>
            <person name="Wang X.J."/>
            <person name="Zhu J.G."/>
            <person name="Ruan X.D."/>
            <person name="Zhao L."/>
            <person name="Wei J.T."/>
            <person name="Ye R.Z."/>
            <person name="Que T.C."/>
            <person name="Du C.H."/>
            <person name="Zhou Y.H."/>
            <person name="Cheng J.X."/>
            <person name="Dai P.F."/>
            <person name="Guo W.B."/>
            <person name="Han X.H."/>
            <person name="Huang E.J."/>
            <person name="Li L.F."/>
            <person name="Wei W."/>
            <person name="Gao Y.C."/>
            <person name="Liu J.Z."/>
            <person name="Shao H.Z."/>
            <person name="Wang X."/>
            <person name="Wang C.C."/>
            <person name="Yang T.C."/>
            <person name="Huo Q.B."/>
            <person name="Li W."/>
            <person name="Chen H.Y."/>
            <person name="Chen S.E."/>
            <person name="Zhou L.G."/>
            <person name="Ni X.B."/>
            <person name="Tian J.H."/>
            <person name="Sheng Y."/>
            <person name="Liu T."/>
            <person name="Pan Y.S."/>
            <person name="Xia L.Y."/>
            <person name="Li J."/>
            <person name="Zhao F."/>
            <person name="Cao W.C."/>
        </authorList>
    </citation>
    <scope>NUCLEOTIDE SEQUENCE [LARGE SCALE GENOMIC DNA]</scope>
    <source>
        <strain evidence="2">HaeL-2018</strain>
    </source>
</reference>
<accession>A0A9J6GJ68</accession>
<protein>
    <submittedName>
        <fullName evidence="2">Uncharacterized protein</fullName>
    </submittedName>
</protein>
<dbReference type="VEuPathDB" id="VectorBase:HLOH_059385"/>
<evidence type="ECO:0000256" key="1">
    <source>
        <dbReference type="SAM" id="MobiDB-lite"/>
    </source>
</evidence>
<comment type="caution">
    <text evidence="2">The sequence shown here is derived from an EMBL/GenBank/DDBJ whole genome shotgun (WGS) entry which is preliminary data.</text>
</comment>
<organism evidence="2 3">
    <name type="scientific">Haemaphysalis longicornis</name>
    <name type="common">Bush tick</name>
    <dbReference type="NCBI Taxonomy" id="44386"/>
    <lineage>
        <taxon>Eukaryota</taxon>
        <taxon>Metazoa</taxon>
        <taxon>Ecdysozoa</taxon>
        <taxon>Arthropoda</taxon>
        <taxon>Chelicerata</taxon>
        <taxon>Arachnida</taxon>
        <taxon>Acari</taxon>
        <taxon>Parasitiformes</taxon>
        <taxon>Ixodida</taxon>
        <taxon>Ixodoidea</taxon>
        <taxon>Ixodidae</taxon>
        <taxon>Haemaphysalinae</taxon>
        <taxon>Haemaphysalis</taxon>
    </lineage>
</organism>
<sequence length="62" mass="7081">MATARSPPRRRHHVPPMHLHPKHALSSLKNPLIPSKKTSTRGTGLPLREKPSQRFPQHQSQH</sequence>
<keyword evidence="3" id="KW-1185">Reference proteome</keyword>
<evidence type="ECO:0000313" key="3">
    <source>
        <dbReference type="Proteomes" id="UP000821853"/>
    </source>
</evidence>
<dbReference type="AlphaFoldDB" id="A0A9J6GJ68"/>